<gene>
    <name evidence="9" type="primary">xerD_5</name>
    <name evidence="9" type="ORF">ERS852444_03556</name>
</gene>
<dbReference type="SUPFAM" id="SSF56349">
    <property type="entry name" value="DNA breaking-rejoining enzymes"/>
    <property type="match status" value="1"/>
</dbReference>
<keyword evidence="3" id="KW-0229">DNA integration</keyword>
<evidence type="ECO:0000259" key="8">
    <source>
        <dbReference type="PROSITE" id="PS51900"/>
    </source>
</evidence>
<proteinExistence type="inferred from homology"/>
<dbReference type="Proteomes" id="UP000095453">
    <property type="component" value="Unassembled WGS sequence"/>
</dbReference>
<dbReference type="PROSITE" id="PS51900">
    <property type="entry name" value="CB"/>
    <property type="match status" value="1"/>
</dbReference>
<keyword evidence="5" id="KW-0233">DNA recombination</keyword>
<keyword evidence="4 6" id="KW-0238">DNA-binding</keyword>
<dbReference type="Pfam" id="PF02899">
    <property type="entry name" value="Phage_int_SAM_1"/>
    <property type="match status" value="1"/>
</dbReference>
<dbReference type="InterPro" id="IPR010998">
    <property type="entry name" value="Integrase_recombinase_N"/>
</dbReference>
<evidence type="ECO:0000256" key="4">
    <source>
        <dbReference type="ARBA" id="ARBA00023125"/>
    </source>
</evidence>
<evidence type="ECO:0000256" key="2">
    <source>
        <dbReference type="ARBA" id="ARBA00008857"/>
    </source>
</evidence>
<dbReference type="AlphaFoldDB" id="A0A173VV23"/>
<evidence type="ECO:0000259" key="7">
    <source>
        <dbReference type="PROSITE" id="PS51898"/>
    </source>
</evidence>
<evidence type="ECO:0000313" key="10">
    <source>
        <dbReference type="Proteomes" id="UP000095453"/>
    </source>
</evidence>
<evidence type="ECO:0000256" key="6">
    <source>
        <dbReference type="PROSITE-ProRule" id="PRU01248"/>
    </source>
</evidence>
<dbReference type="GO" id="GO:0006310">
    <property type="term" value="P:DNA recombination"/>
    <property type="evidence" value="ECO:0007669"/>
    <property type="project" value="UniProtKB-KW"/>
</dbReference>
<dbReference type="Gene3D" id="1.10.150.130">
    <property type="match status" value="1"/>
</dbReference>
<dbReference type="PANTHER" id="PTHR30349">
    <property type="entry name" value="PHAGE INTEGRASE-RELATED"/>
    <property type="match status" value="1"/>
</dbReference>
<evidence type="ECO:0000256" key="5">
    <source>
        <dbReference type="ARBA" id="ARBA00023172"/>
    </source>
</evidence>
<comment type="function">
    <text evidence="1">Site-specific tyrosine recombinase, which acts by catalyzing the cutting and rejoining of the recombining DNA molecules.</text>
</comment>
<dbReference type="RefSeq" id="WP_055172370.1">
    <property type="nucleotide sequence ID" value="NZ_CYXX01000051.1"/>
</dbReference>
<dbReference type="GO" id="GO:0003677">
    <property type="term" value="F:DNA binding"/>
    <property type="evidence" value="ECO:0007669"/>
    <property type="project" value="UniProtKB-UniRule"/>
</dbReference>
<evidence type="ECO:0000313" key="9">
    <source>
        <dbReference type="EMBL" id="CUN31112.1"/>
    </source>
</evidence>
<dbReference type="InterPro" id="IPR011010">
    <property type="entry name" value="DNA_brk_join_enz"/>
</dbReference>
<dbReference type="InterPro" id="IPR050090">
    <property type="entry name" value="Tyrosine_recombinase_XerCD"/>
</dbReference>
<dbReference type="InterPro" id="IPR044068">
    <property type="entry name" value="CB"/>
</dbReference>
<dbReference type="InterPro" id="IPR013762">
    <property type="entry name" value="Integrase-like_cat_sf"/>
</dbReference>
<organism evidence="9 10">
    <name type="scientific">Roseburia inulinivorans</name>
    <dbReference type="NCBI Taxonomy" id="360807"/>
    <lineage>
        <taxon>Bacteria</taxon>
        <taxon>Bacillati</taxon>
        <taxon>Bacillota</taxon>
        <taxon>Clostridia</taxon>
        <taxon>Lachnospirales</taxon>
        <taxon>Lachnospiraceae</taxon>
        <taxon>Roseburia</taxon>
    </lineage>
</organism>
<accession>A0A173VV23</accession>
<dbReference type="PROSITE" id="PS51898">
    <property type="entry name" value="TYR_RECOMBINASE"/>
    <property type="match status" value="1"/>
</dbReference>
<comment type="similarity">
    <text evidence="2">Belongs to the 'phage' integrase family.</text>
</comment>
<dbReference type="EMBL" id="CYXX01000051">
    <property type="protein sequence ID" value="CUN31112.1"/>
    <property type="molecule type" value="Genomic_DNA"/>
</dbReference>
<feature type="domain" description="Core-binding (CB)" evidence="8">
    <location>
        <begin position="2"/>
        <end position="84"/>
    </location>
</feature>
<feature type="domain" description="Tyr recombinase" evidence="7">
    <location>
        <begin position="106"/>
        <end position="296"/>
    </location>
</feature>
<dbReference type="Gene3D" id="1.10.443.10">
    <property type="entry name" value="Intergrase catalytic core"/>
    <property type="match status" value="1"/>
</dbReference>
<dbReference type="Pfam" id="PF00589">
    <property type="entry name" value="Phage_integrase"/>
    <property type="match status" value="1"/>
</dbReference>
<name>A0A173VV23_9FIRM</name>
<dbReference type="PANTHER" id="PTHR30349:SF81">
    <property type="entry name" value="TYROSINE RECOMBINASE XERC"/>
    <property type="match status" value="1"/>
</dbReference>
<sequence length="310" mass="36255">MNHLQNHIDNYLVHCQTQKRLDAKTLKAYRIDLRQFSEQISITESTELTPAVLETYIAKLHQQYAPKTVKRKIASLKAFFHYLEYREIISQNPFNKLQIRFREPVILPKTIPLHSIEILLNTMYEQNHNASSSHKKKTTLRDIAVIELLFATGIRISELCTIPNQNIDLQNNFIIINGKGSKQRLIHICDENVIISLNKYHSEYTNEIHSCGYFFVNNIGKRLSDQSVREMINKYCRTANIQQHITPHMFRHSFATLLLEENVDIRYIQSMLGHSSINVTEIYTHVAMSKQKDILETKHPRKKMNVTNLL</sequence>
<evidence type="ECO:0000256" key="1">
    <source>
        <dbReference type="ARBA" id="ARBA00003283"/>
    </source>
</evidence>
<dbReference type="InterPro" id="IPR004107">
    <property type="entry name" value="Integrase_SAM-like_N"/>
</dbReference>
<dbReference type="GO" id="GO:0015074">
    <property type="term" value="P:DNA integration"/>
    <property type="evidence" value="ECO:0007669"/>
    <property type="project" value="UniProtKB-KW"/>
</dbReference>
<protein>
    <submittedName>
        <fullName evidence="9">Tyrosine recombinase XerD</fullName>
    </submittedName>
</protein>
<dbReference type="InterPro" id="IPR002104">
    <property type="entry name" value="Integrase_catalytic"/>
</dbReference>
<evidence type="ECO:0000256" key="3">
    <source>
        <dbReference type="ARBA" id="ARBA00022908"/>
    </source>
</evidence>
<reference evidence="9 10" key="1">
    <citation type="submission" date="2015-09" db="EMBL/GenBank/DDBJ databases">
        <authorList>
            <consortium name="Pathogen Informatics"/>
        </authorList>
    </citation>
    <scope>NUCLEOTIDE SEQUENCE [LARGE SCALE GENOMIC DNA]</scope>
    <source>
        <strain evidence="9 10">2789STDY5608887</strain>
    </source>
</reference>